<dbReference type="AlphaFoldDB" id="M1YKR4"/>
<protein>
    <submittedName>
        <fullName evidence="2">Uncharacterized protein</fullName>
    </submittedName>
</protein>
<dbReference type="HOGENOM" id="CLU_3374824_0_0_0"/>
<feature type="region of interest" description="Disordered" evidence="1">
    <location>
        <begin position="1"/>
        <end position="34"/>
    </location>
</feature>
<keyword evidence="3" id="KW-1185">Reference proteome</keyword>
<evidence type="ECO:0000256" key="1">
    <source>
        <dbReference type="SAM" id="MobiDB-lite"/>
    </source>
</evidence>
<reference evidence="2 3" key="1">
    <citation type="journal article" date="2013" name="Front. Microbiol.">
        <title>The genome of Nitrospina gracilis illuminates the metabolism and evolution of the major marine nitrite oxidizer.</title>
        <authorList>
            <person name="Luecker S."/>
            <person name="Nowka B."/>
            <person name="Rattei T."/>
            <person name="Spieck E."/>
            <person name="and Daims H."/>
        </authorList>
    </citation>
    <scope>NUCLEOTIDE SEQUENCE [LARGE SCALE GENOMIC DNA]</scope>
    <source>
        <strain evidence="2 3">3/211</strain>
    </source>
</reference>
<dbReference type="EMBL" id="CAQJ01000064">
    <property type="protein sequence ID" value="CCQ91095.1"/>
    <property type="molecule type" value="Genomic_DNA"/>
</dbReference>
<evidence type="ECO:0000313" key="2">
    <source>
        <dbReference type="EMBL" id="CCQ91095.1"/>
    </source>
</evidence>
<name>M1YKR4_NITG3</name>
<organism evidence="2 3">
    <name type="scientific">Nitrospina gracilis (strain 3/211)</name>
    <dbReference type="NCBI Taxonomy" id="1266370"/>
    <lineage>
        <taxon>Bacteria</taxon>
        <taxon>Pseudomonadati</taxon>
        <taxon>Nitrospinota/Tectimicrobiota group</taxon>
        <taxon>Nitrospinota</taxon>
        <taxon>Nitrospinia</taxon>
        <taxon>Nitrospinales</taxon>
        <taxon>Nitrospinaceae</taxon>
        <taxon>Nitrospina</taxon>
    </lineage>
</organism>
<evidence type="ECO:0000313" key="3">
    <source>
        <dbReference type="Proteomes" id="UP000011704"/>
    </source>
</evidence>
<accession>M1YKR4</accession>
<dbReference type="Proteomes" id="UP000011704">
    <property type="component" value="Unassembled WGS sequence"/>
</dbReference>
<sequence>MRKRKKREGKGTEGKPSPKEIDELARIWDEDLCE</sequence>
<proteinExistence type="predicted"/>
<comment type="caution">
    <text evidence="2">The sequence shown here is derived from an EMBL/GenBank/DDBJ whole genome shotgun (WGS) entry which is preliminary data.</text>
</comment>
<feature type="compositionally biased region" description="Basic and acidic residues" evidence="1">
    <location>
        <begin position="9"/>
        <end position="34"/>
    </location>
</feature>
<dbReference type="InParanoid" id="M1YKR4"/>
<dbReference type="STRING" id="1266370.NITGR_580003"/>
<gene>
    <name evidence="2" type="ORF">NITGR_580003</name>
</gene>